<reference evidence="2" key="1">
    <citation type="journal article" date="2014" name="Nat. Commun.">
        <title>The emerging biofuel crop Camelina sativa retains a highly undifferentiated hexaploid genome structure.</title>
        <authorList>
            <person name="Kagale S."/>
            <person name="Koh C."/>
            <person name="Nixon J."/>
            <person name="Bollina V."/>
            <person name="Clarke W.E."/>
            <person name="Tuteja R."/>
            <person name="Spillane C."/>
            <person name="Robinson S.J."/>
            <person name="Links M.G."/>
            <person name="Clarke C."/>
            <person name="Higgins E.E."/>
            <person name="Huebert T."/>
            <person name="Sharpe A.G."/>
            <person name="Parkin I.A."/>
        </authorList>
    </citation>
    <scope>NUCLEOTIDE SEQUENCE [LARGE SCALE GENOMIC DNA]</scope>
    <source>
        <strain evidence="2">cv. DH55</strain>
    </source>
</reference>
<evidence type="ECO:0000313" key="2">
    <source>
        <dbReference type="Proteomes" id="UP000694864"/>
    </source>
</evidence>
<feature type="compositionally biased region" description="Low complexity" evidence="1">
    <location>
        <begin position="129"/>
        <end position="159"/>
    </location>
</feature>
<dbReference type="Proteomes" id="UP000694864">
    <property type="component" value="Chromosome 7"/>
</dbReference>
<keyword evidence="2" id="KW-1185">Reference proteome</keyword>
<feature type="compositionally biased region" description="Low complexity" evidence="1">
    <location>
        <begin position="109"/>
        <end position="121"/>
    </location>
</feature>
<dbReference type="GeneID" id="104705061"/>
<accession>A0ABM0T197</accession>
<dbReference type="RefSeq" id="XP_010419356.1">
    <property type="nucleotide sequence ID" value="XM_010421054.1"/>
</dbReference>
<evidence type="ECO:0000256" key="1">
    <source>
        <dbReference type="SAM" id="MobiDB-lite"/>
    </source>
</evidence>
<proteinExistence type="predicted"/>
<evidence type="ECO:0000313" key="3">
    <source>
        <dbReference type="RefSeq" id="XP_010419356.1"/>
    </source>
</evidence>
<feature type="region of interest" description="Disordered" evidence="1">
    <location>
        <begin position="99"/>
        <end position="159"/>
    </location>
</feature>
<gene>
    <name evidence="3" type="primary">LOC104705061</name>
</gene>
<name>A0ABM0T197_CAMSA</name>
<reference evidence="3" key="2">
    <citation type="submission" date="2025-08" db="UniProtKB">
        <authorList>
            <consortium name="RefSeq"/>
        </authorList>
    </citation>
    <scope>IDENTIFICATION</scope>
    <source>
        <tissue evidence="3">Leaf</tissue>
    </source>
</reference>
<organism evidence="2 3">
    <name type="scientific">Camelina sativa</name>
    <name type="common">False flax</name>
    <name type="synonym">Myagrum sativum</name>
    <dbReference type="NCBI Taxonomy" id="90675"/>
    <lineage>
        <taxon>Eukaryota</taxon>
        <taxon>Viridiplantae</taxon>
        <taxon>Streptophyta</taxon>
        <taxon>Embryophyta</taxon>
        <taxon>Tracheophyta</taxon>
        <taxon>Spermatophyta</taxon>
        <taxon>Magnoliopsida</taxon>
        <taxon>eudicotyledons</taxon>
        <taxon>Gunneridae</taxon>
        <taxon>Pentapetalae</taxon>
        <taxon>rosids</taxon>
        <taxon>malvids</taxon>
        <taxon>Brassicales</taxon>
        <taxon>Brassicaceae</taxon>
        <taxon>Camelineae</taxon>
        <taxon>Camelina</taxon>
    </lineage>
</organism>
<sequence length="159" mass="16680">MDEHDAENARRDEEQRLLDTQMAGVVSYMKEKDPAYAALVATQQPPPATTTPNTAPANDTTAISLTVTSPETAPRTIPATFEMLHSYMKEKDPAFAAFLATQQPPPATTTPNTAPANDKTAIPLTAPGTSPETAPRTTPATASTNLPLSNTSSSTSPAS</sequence>
<protein>
    <submittedName>
        <fullName evidence="3">G8 domain-containing protein DDB_G0286311-like</fullName>
    </submittedName>
</protein>